<dbReference type="GO" id="GO:0016020">
    <property type="term" value="C:membrane"/>
    <property type="evidence" value="ECO:0007669"/>
    <property type="project" value="UniProtKB-SubCell"/>
</dbReference>
<evidence type="ECO:0000313" key="7">
    <source>
        <dbReference type="EMBL" id="KAG8055149.1"/>
    </source>
</evidence>
<dbReference type="EMBL" id="JAAALK010000288">
    <property type="protein sequence ID" value="KAG8055149.1"/>
    <property type="molecule type" value="Genomic_DNA"/>
</dbReference>
<feature type="transmembrane region" description="Helical" evidence="6">
    <location>
        <begin position="262"/>
        <end position="286"/>
    </location>
</feature>
<dbReference type="Proteomes" id="UP000729402">
    <property type="component" value="Unassembled WGS sequence"/>
</dbReference>
<feature type="transmembrane region" description="Helical" evidence="6">
    <location>
        <begin position="359"/>
        <end position="387"/>
    </location>
</feature>
<accession>A0A8J5SGA1</accession>
<evidence type="ECO:0000256" key="5">
    <source>
        <dbReference type="ARBA" id="ARBA00023136"/>
    </source>
</evidence>
<evidence type="ECO:0000256" key="2">
    <source>
        <dbReference type="ARBA" id="ARBA00009142"/>
    </source>
</evidence>
<comment type="subcellular location">
    <subcellularLocation>
        <location evidence="1">Membrane</location>
        <topology evidence="1">Multi-pass membrane protein</topology>
    </subcellularLocation>
</comment>
<feature type="transmembrane region" description="Helical" evidence="6">
    <location>
        <begin position="47"/>
        <end position="65"/>
    </location>
</feature>
<keyword evidence="4 6" id="KW-1133">Transmembrane helix</keyword>
<reference evidence="7" key="1">
    <citation type="journal article" date="2021" name="bioRxiv">
        <title>Whole Genome Assembly and Annotation of Northern Wild Rice, Zizania palustris L., Supports a Whole Genome Duplication in the Zizania Genus.</title>
        <authorList>
            <person name="Haas M."/>
            <person name="Kono T."/>
            <person name="Macchietto M."/>
            <person name="Millas R."/>
            <person name="McGilp L."/>
            <person name="Shao M."/>
            <person name="Duquette J."/>
            <person name="Hirsch C.N."/>
            <person name="Kimball J."/>
        </authorList>
    </citation>
    <scope>NUCLEOTIDE SEQUENCE</scope>
    <source>
        <tissue evidence="7">Fresh leaf tissue</tissue>
    </source>
</reference>
<name>A0A8J5SGA1_ZIZPA</name>
<evidence type="ECO:0008006" key="9">
    <source>
        <dbReference type="Google" id="ProtNLM"/>
    </source>
</evidence>
<sequence length="401" mass="41853">MGFSLANVLAGIISFLAAAISSAGGVGGGSLYVPILNIVAGLSLKTATAFSMFMVTGGTLSNVLYTMSLRGQAGPDGHPPLIDYDIAVVSQPSLLLGASVGVVCNVMFPEWLITALFSVFLASATVKTYGTGMRQWRAETAAVRTTLEGGSASAGDGTEEALLGQKRAGGLQHRWVDMLVLVAIWLFFFSIHLFIGGDGAKGVFDIRPCGVAYWLITLAQIPIAVVFTAYIIAHHKRKSHAQNSQVSDQSISVKSKLEALPVYAFPAAALLTGVMSGLFGIGGGLLLNPVLLQIGVPPKTASSTTMFMVLFCASMSMVQFIILGVDGIVTALVYAVTCFVASIVGLVVIEGAIRRSGRVSLVVFMVAAVLALSAVVIACSGAVRVWVQYTGGQYMGFKLPC</sequence>
<keyword evidence="8" id="KW-1185">Reference proteome</keyword>
<comment type="caution">
    <text evidence="7">The sequence shown here is derived from an EMBL/GenBank/DDBJ whole genome shotgun (WGS) entry which is preliminary data.</text>
</comment>
<protein>
    <recommendedName>
        <fullName evidence="9">Sulfite exporter TauE/SafE family protein</fullName>
    </recommendedName>
</protein>
<proteinExistence type="inferred from homology"/>
<dbReference type="PANTHER" id="PTHR14255">
    <property type="entry name" value="CEREBLON"/>
    <property type="match status" value="1"/>
</dbReference>
<gene>
    <name evidence="7" type="ORF">GUJ93_ZPchr0001g30402</name>
</gene>
<dbReference type="InterPro" id="IPR002781">
    <property type="entry name" value="TM_pro_TauE-like"/>
</dbReference>
<evidence type="ECO:0000313" key="8">
    <source>
        <dbReference type="Proteomes" id="UP000729402"/>
    </source>
</evidence>
<keyword evidence="5 6" id="KW-0472">Membrane</keyword>
<evidence type="ECO:0000256" key="3">
    <source>
        <dbReference type="ARBA" id="ARBA00022692"/>
    </source>
</evidence>
<dbReference type="OrthoDB" id="434519at2759"/>
<feature type="transmembrane region" description="Helical" evidence="6">
    <location>
        <begin position="306"/>
        <end position="325"/>
    </location>
</feature>
<organism evidence="7 8">
    <name type="scientific">Zizania palustris</name>
    <name type="common">Northern wild rice</name>
    <dbReference type="NCBI Taxonomy" id="103762"/>
    <lineage>
        <taxon>Eukaryota</taxon>
        <taxon>Viridiplantae</taxon>
        <taxon>Streptophyta</taxon>
        <taxon>Embryophyta</taxon>
        <taxon>Tracheophyta</taxon>
        <taxon>Spermatophyta</taxon>
        <taxon>Magnoliopsida</taxon>
        <taxon>Liliopsida</taxon>
        <taxon>Poales</taxon>
        <taxon>Poaceae</taxon>
        <taxon>BOP clade</taxon>
        <taxon>Oryzoideae</taxon>
        <taxon>Oryzeae</taxon>
        <taxon>Zizaniinae</taxon>
        <taxon>Zizania</taxon>
    </lineage>
</organism>
<feature type="transmembrane region" description="Helical" evidence="6">
    <location>
        <begin position="211"/>
        <end position="233"/>
    </location>
</feature>
<dbReference type="GO" id="GO:0031464">
    <property type="term" value="C:Cul4A-RING E3 ubiquitin ligase complex"/>
    <property type="evidence" value="ECO:0007669"/>
    <property type="project" value="TreeGrafter"/>
</dbReference>
<evidence type="ECO:0000256" key="1">
    <source>
        <dbReference type="ARBA" id="ARBA00004141"/>
    </source>
</evidence>
<dbReference type="PANTHER" id="PTHR14255:SF35">
    <property type="entry name" value="OS01G0786700 PROTEIN"/>
    <property type="match status" value="1"/>
</dbReference>
<feature type="transmembrane region" description="Helical" evidence="6">
    <location>
        <begin position="175"/>
        <end position="195"/>
    </location>
</feature>
<dbReference type="GO" id="GO:0016567">
    <property type="term" value="P:protein ubiquitination"/>
    <property type="evidence" value="ECO:0007669"/>
    <property type="project" value="TreeGrafter"/>
</dbReference>
<evidence type="ECO:0000256" key="6">
    <source>
        <dbReference type="SAM" id="Phobius"/>
    </source>
</evidence>
<evidence type="ECO:0000256" key="4">
    <source>
        <dbReference type="ARBA" id="ARBA00022989"/>
    </source>
</evidence>
<feature type="transmembrane region" description="Helical" evidence="6">
    <location>
        <begin position="332"/>
        <end position="353"/>
    </location>
</feature>
<dbReference type="Pfam" id="PF01925">
    <property type="entry name" value="TauE"/>
    <property type="match status" value="1"/>
</dbReference>
<keyword evidence="3 6" id="KW-0812">Transmembrane</keyword>
<reference evidence="7" key="2">
    <citation type="submission" date="2021-02" db="EMBL/GenBank/DDBJ databases">
        <authorList>
            <person name="Kimball J.A."/>
            <person name="Haas M.W."/>
            <person name="Macchietto M."/>
            <person name="Kono T."/>
            <person name="Duquette J."/>
            <person name="Shao M."/>
        </authorList>
    </citation>
    <scope>NUCLEOTIDE SEQUENCE</scope>
    <source>
        <tissue evidence="7">Fresh leaf tissue</tissue>
    </source>
</reference>
<comment type="similarity">
    <text evidence="2">Belongs to the 4-toluene sulfonate uptake permease (TSUP) (TC 2.A.102) family.</text>
</comment>
<dbReference type="AlphaFoldDB" id="A0A8J5SGA1"/>